<feature type="domain" description="Cgl0159-like" evidence="1">
    <location>
        <begin position="41"/>
        <end position="294"/>
    </location>
</feature>
<accession>A0A927RC54</accession>
<evidence type="ECO:0000313" key="3">
    <source>
        <dbReference type="Proteomes" id="UP000638648"/>
    </source>
</evidence>
<sequence>MADPGPMVDVARLAETRFRDPAAVGDAYAARRRRPIVGPSGRLMIIAADHPARGSLAAGDRVHAMADRAELLARLLVALDRPGVDGVLAAPDVIEDLLLLGALEGKVVIGSMNRGGLPGAAFEVDDRFTAYDADSIDRFGLDAGKMLVRIDYADSATAATIESCARAVSALARRGRIAVVEPFVSRRVDGRLGNDLSADAVIRSAVIAAGLGATSAYTWLKLPVVADATEMERVAAATTLPIVLLGGEVSRDPDESYARWEKALALPTVRGLVVGRTLLYPPDDDVAAAVDTAVSLLPTEGES</sequence>
<organism evidence="2 3">
    <name type="scientific">Actinopolymorpha pittospori</name>
    <dbReference type="NCBI Taxonomy" id="648752"/>
    <lineage>
        <taxon>Bacteria</taxon>
        <taxon>Bacillati</taxon>
        <taxon>Actinomycetota</taxon>
        <taxon>Actinomycetes</taxon>
        <taxon>Propionibacteriales</taxon>
        <taxon>Actinopolymorphaceae</taxon>
        <taxon>Actinopolymorpha</taxon>
    </lineage>
</organism>
<dbReference type="Gene3D" id="3.20.20.70">
    <property type="entry name" value="Aldolase class I"/>
    <property type="match status" value="1"/>
</dbReference>
<name>A0A927RC54_9ACTN</name>
<evidence type="ECO:0000313" key="2">
    <source>
        <dbReference type="EMBL" id="MBE1610892.1"/>
    </source>
</evidence>
<gene>
    <name evidence="2" type="ORF">HEB94_007740</name>
</gene>
<dbReference type="SUPFAM" id="SSF51569">
    <property type="entry name" value="Aldolase"/>
    <property type="match status" value="1"/>
</dbReference>
<dbReference type="RefSeq" id="WP_192754192.1">
    <property type="nucleotide sequence ID" value="NZ_BAABJL010000225.1"/>
</dbReference>
<proteinExistence type="predicted"/>
<protein>
    <submittedName>
        <fullName evidence="2">DhnA family fructose-bisphosphate aldolase class Ia</fullName>
    </submittedName>
</protein>
<reference evidence="2" key="1">
    <citation type="submission" date="2020-10" db="EMBL/GenBank/DDBJ databases">
        <title>Sequencing the genomes of 1000 actinobacteria strains.</title>
        <authorList>
            <person name="Klenk H.-P."/>
        </authorList>
    </citation>
    <scope>NUCLEOTIDE SEQUENCE</scope>
    <source>
        <strain evidence="2">DSM 45354</strain>
    </source>
</reference>
<dbReference type="AlphaFoldDB" id="A0A927RC54"/>
<comment type="caution">
    <text evidence="2">The sequence shown here is derived from an EMBL/GenBank/DDBJ whole genome shotgun (WGS) entry which is preliminary data.</text>
</comment>
<evidence type="ECO:0000259" key="1">
    <source>
        <dbReference type="Pfam" id="PF22649"/>
    </source>
</evidence>
<dbReference type="Pfam" id="PF22649">
    <property type="entry name" value="Cgl0159"/>
    <property type="match status" value="1"/>
</dbReference>
<dbReference type="Proteomes" id="UP000638648">
    <property type="component" value="Unassembled WGS sequence"/>
</dbReference>
<dbReference type="InterPro" id="IPR054574">
    <property type="entry name" value="Cgl0159_dom"/>
</dbReference>
<dbReference type="InterPro" id="IPR013785">
    <property type="entry name" value="Aldolase_TIM"/>
</dbReference>
<dbReference type="EMBL" id="JADBEM010000001">
    <property type="protein sequence ID" value="MBE1610892.1"/>
    <property type="molecule type" value="Genomic_DNA"/>
</dbReference>
<keyword evidence="3" id="KW-1185">Reference proteome</keyword>